<dbReference type="AlphaFoldDB" id="A0A0D8J684"/>
<protein>
    <recommendedName>
        <fullName evidence="2">Zinc-ribbon domain-containing protein</fullName>
    </recommendedName>
</protein>
<dbReference type="InterPro" id="IPR026870">
    <property type="entry name" value="Zinc_ribbon_dom"/>
</dbReference>
<keyword evidence="1" id="KW-0812">Transmembrane</keyword>
<keyword evidence="4" id="KW-1185">Reference proteome</keyword>
<proteinExistence type="predicted"/>
<dbReference type="STRING" id="1544798.LH29_20950"/>
<keyword evidence="1" id="KW-1133">Transmembrane helix</keyword>
<dbReference type="OrthoDB" id="965642at2"/>
<evidence type="ECO:0000313" key="3">
    <source>
        <dbReference type="EMBL" id="KJF42264.1"/>
    </source>
</evidence>
<feature type="domain" description="Zinc-ribbon" evidence="2">
    <location>
        <begin position="35"/>
        <end position="57"/>
    </location>
</feature>
<evidence type="ECO:0000256" key="1">
    <source>
        <dbReference type="SAM" id="Phobius"/>
    </source>
</evidence>
<name>A0A0D8J684_9BACT</name>
<evidence type="ECO:0000259" key="2">
    <source>
        <dbReference type="Pfam" id="PF13240"/>
    </source>
</evidence>
<reference evidence="3 4" key="1">
    <citation type="submission" date="2014-09" db="EMBL/GenBank/DDBJ databases">
        <title>Draft Genome Sequence of Draconibacterium sp. JN14CK-3.</title>
        <authorList>
            <person name="Dong C."/>
            <person name="Lai Q."/>
            <person name="Shao Z."/>
        </authorList>
    </citation>
    <scope>NUCLEOTIDE SEQUENCE [LARGE SCALE GENOMIC DNA]</scope>
    <source>
        <strain evidence="3 4">JN14CK-3</strain>
    </source>
</reference>
<dbReference type="EMBL" id="JRHC01000006">
    <property type="protein sequence ID" value="KJF42264.1"/>
    <property type="molecule type" value="Genomic_DNA"/>
</dbReference>
<dbReference type="Pfam" id="PF13240">
    <property type="entry name" value="Zn_Ribbon_1"/>
    <property type="match status" value="1"/>
</dbReference>
<feature type="transmembrane region" description="Helical" evidence="1">
    <location>
        <begin position="82"/>
        <end position="103"/>
    </location>
</feature>
<keyword evidence="1" id="KW-0472">Membrane</keyword>
<sequence length="216" mass="25101">MSLKHKTIYRKYYYFGIRRNQIQTEQKNTKMELVKCTHCNEDNKTNAKYCRYCGYELPKVEPKETIEQPVAKQTQGLTKQKLIVTLVSVVSFVVAFFVVQQLVQRVFSFDKVLMKTASELNEACPLMVDAETRLDNTVAMANNTFQYNYSLMTLVKDSIDISSFEAYLIPQITNNIKTNPDMELFRVNQVTMNYKYVDKNGVFITKISVGPEQYNE</sequence>
<gene>
    <name evidence="3" type="ORF">LH29_20950</name>
</gene>
<organism evidence="3 4">
    <name type="scientific">Draconibacterium sediminis</name>
    <dbReference type="NCBI Taxonomy" id="1544798"/>
    <lineage>
        <taxon>Bacteria</taxon>
        <taxon>Pseudomonadati</taxon>
        <taxon>Bacteroidota</taxon>
        <taxon>Bacteroidia</taxon>
        <taxon>Marinilabiliales</taxon>
        <taxon>Prolixibacteraceae</taxon>
        <taxon>Draconibacterium</taxon>
    </lineage>
</organism>
<evidence type="ECO:0000313" key="4">
    <source>
        <dbReference type="Proteomes" id="UP000032544"/>
    </source>
</evidence>
<dbReference type="Proteomes" id="UP000032544">
    <property type="component" value="Unassembled WGS sequence"/>
</dbReference>
<accession>A0A0D8J684</accession>
<comment type="caution">
    <text evidence="3">The sequence shown here is derived from an EMBL/GenBank/DDBJ whole genome shotgun (WGS) entry which is preliminary data.</text>
</comment>